<dbReference type="Pfam" id="PF00251">
    <property type="entry name" value="Glyco_hydro_32N"/>
    <property type="match status" value="1"/>
</dbReference>
<accession>A0A0M2SF28</accession>
<keyword evidence="13" id="KW-1185">Reference proteome</keyword>
<dbReference type="SUPFAM" id="SSF49899">
    <property type="entry name" value="Concanavalin A-like lectins/glucanases"/>
    <property type="match status" value="1"/>
</dbReference>
<dbReference type="Proteomes" id="UP000034287">
    <property type="component" value="Unassembled WGS sequence"/>
</dbReference>
<dbReference type="GO" id="GO:0005737">
    <property type="term" value="C:cytoplasm"/>
    <property type="evidence" value="ECO:0007669"/>
    <property type="project" value="UniProtKB-SubCell"/>
</dbReference>
<dbReference type="UniPathway" id="UPA00238"/>
<reference evidence="12 13" key="1">
    <citation type="submission" date="2015-04" db="EMBL/GenBank/DDBJ databases">
        <title>Taxonomic description and genome sequence of Salinicoccus sediminis sp. nov., a novel hyper halotolerant bacterium isolated from marine sediment.</title>
        <authorList>
            <person name="Mathan Kumar R."/>
            <person name="Kaur G."/>
            <person name="Kumar N."/>
            <person name="Kumar A."/>
            <person name="Singh N.K."/>
            <person name="Kaur N."/>
            <person name="Mayilraj S."/>
        </authorList>
    </citation>
    <scope>NUCLEOTIDE SEQUENCE [LARGE SCALE GENOMIC DNA]</scope>
    <source>
        <strain evidence="12 13">SV-16</strain>
    </source>
</reference>
<evidence type="ECO:0000256" key="8">
    <source>
        <dbReference type="RuleBase" id="RU362110"/>
    </source>
</evidence>
<evidence type="ECO:0000256" key="5">
    <source>
        <dbReference type="ARBA" id="ARBA00022801"/>
    </source>
</evidence>
<evidence type="ECO:0000256" key="9">
    <source>
        <dbReference type="RuleBase" id="RU365015"/>
    </source>
</evidence>
<name>A0A0M2SF28_9STAP</name>
<dbReference type="PANTHER" id="PTHR43101">
    <property type="entry name" value="BETA-FRUCTOSIDASE"/>
    <property type="match status" value="1"/>
</dbReference>
<dbReference type="Gene3D" id="2.115.10.20">
    <property type="entry name" value="Glycosyl hydrolase domain, family 43"/>
    <property type="match status" value="1"/>
</dbReference>
<evidence type="ECO:0000313" key="13">
    <source>
        <dbReference type="Proteomes" id="UP000034287"/>
    </source>
</evidence>
<dbReference type="CDD" id="cd18623">
    <property type="entry name" value="GH32_ScrB-like"/>
    <property type="match status" value="1"/>
</dbReference>
<dbReference type="InterPro" id="IPR013189">
    <property type="entry name" value="Glyco_hydro_32_C"/>
</dbReference>
<comment type="caution">
    <text evidence="12">The sequence shown here is derived from an EMBL/GenBank/DDBJ whole genome shotgun (WGS) entry which is preliminary data.</text>
</comment>
<dbReference type="InterPro" id="IPR023296">
    <property type="entry name" value="Glyco_hydro_beta-prop_sf"/>
</dbReference>
<keyword evidence="9" id="KW-0119">Carbohydrate metabolism</keyword>
<dbReference type="RefSeq" id="WP_046517899.1">
    <property type="nucleotide sequence ID" value="NZ_LAYZ01000026.1"/>
</dbReference>
<evidence type="ECO:0000256" key="2">
    <source>
        <dbReference type="ARBA" id="ARBA00009902"/>
    </source>
</evidence>
<dbReference type="PATRIC" id="fig|1432562.3.peg.2511"/>
<dbReference type="InterPro" id="IPR051214">
    <property type="entry name" value="GH32_Enzymes"/>
</dbReference>
<dbReference type="NCBIfam" id="TIGR01322">
    <property type="entry name" value="scrB_fam"/>
    <property type="match status" value="1"/>
</dbReference>
<evidence type="ECO:0000259" key="11">
    <source>
        <dbReference type="Pfam" id="PF08244"/>
    </source>
</evidence>
<dbReference type="InterPro" id="IPR013320">
    <property type="entry name" value="ConA-like_dom_sf"/>
</dbReference>
<dbReference type="GO" id="GO:0004564">
    <property type="term" value="F:beta-fructofuranosidase activity"/>
    <property type="evidence" value="ECO:0007669"/>
    <property type="project" value="UniProtKB-EC"/>
</dbReference>
<dbReference type="SUPFAM" id="SSF75005">
    <property type="entry name" value="Arabinanase/levansucrase/invertase"/>
    <property type="match status" value="1"/>
</dbReference>
<dbReference type="GO" id="GO:0005985">
    <property type="term" value="P:sucrose metabolic process"/>
    <property type="evidence" value="ECO:0007669"/>
    <property type="project" value="UniProtKB-UniPathway"/>
</dbReference>
<dbReference type="OrthoDB" id="9759709at2"/>
<feature type="domain" description="Glycosyl hydrolase family 32 C-terminal" evidence="11">
    <location>
        <begin position="367"/>
        <end position="478"/>
    </location>
</feature>
<keyword evidence="9" id="KW-0963">Cytoplasm</keyword>
<keyword evidence="6 8" id="KW-0326">Glycosidase</keyword>
<proteinExistence type="inferred from homology"/>
<dbReference type="Pfam" id="PF08244">
    <property type="entry name" value="Glyco_hydro_32C"/>
    <property type="match status" value="1"/>
</dbReference>
<comment type="subcellular location">
    <subcellularLocation>
        <location evidence="9">Cytoplasm</location>
    </subcellularLocation>
</comment>
<dbReference type="InterPro" id="IPR006232">
    <property type="entry name" value="Suc6P_hydrolase"/>
</dbReference>
<comment type="similarity">
    <text evidence="2 8">Belongs to the glycosyl hydrolase 32 family.</text>
</comment>
<evidence type="ECO:0000256" key="4">
    <source>
        <dbReference type="ARBA" id="ARBA00019623"/>
    </source>
</evidence>
<dbReference type="SMART" id="SM00640">
    <property type="entry name" value="Glyco_32"/>
    <property type="match status" value="1"/>
</dbReference>
<evidence type="ECO:0000256" key="6">
    <source>
        <dbReference type="ARBA" id="ARBA00023295"/>
    </source>
</evidence>
<keyword evidence="5 8" id="KW-0378">Hydrolase</keyword>
<dbReference type="Gene3D" id="2.60.120.560">
    <property type="entry name" value="Exo-inulinase, domain 1"/>
    <property type="match status" value="1"/>
</dbReference>
<protein>
    <recommendedName>
        <fullName evidence="4 8">Sucrose-6-phosphate hydrolase</fullName>
        <ecNumber evidence="3 8">3.2.1.26</ecNumber>
    </recommendedName>
    <alternativeName>
        <fullName evidence="7 9">Invertase</fullName>
    </alternativeName>
</protein>
<dbReference type="InterPro" id="IPR001362">
    <property type="entry name" value="Glyco_hydro_32"/>
</dbReference>
<gene>
    <name evidence="12" type="ORF">WN59_12540</name>
</gene>
<dbReference type="AlphaFoldDB" id="A0A0M2SF28"/>
<evidence type="ECO:0000256" key="3">
    <source>
        <dbReference type="ARBA" id="ARBA00012758"/>
    </source>
</evidence>
<evidence type="ECO:0000256" key="7">
    <source>
        <dbReference type="ARBA" id="ARBA00033367"/>
    </source>
</evidence>
<dbReference type="PANTHER" id="PTHR43101:SF1">
    <property type="entry name" value="BETA-FRUCTOSIDASE"/>
    <property type="match status" value="1"/>
</dbReference>
<comment type="pathway">
    <text evidence="1 9">Glycan biosynthesis; sucrose metabolism.</text>
</comment>
<feature type="domain" description="Glycosyl hydrolase family 32 N-terminal" evidence="10">
    <location>
        <begin position="38"/>
        <end position="338"/>
    </location>
</feature>
<evidence type="ECO:0000256" key="1">
    <source>
        <dbReference type="ARBA" id="ARBA00004914"/>
    </source>
</evidence>
<dbReference type="InterPro" id="IPR013148">
    <property type="entry name" value="Glyco_hydro_32_N"/>
</dbReference>
<sequence>MEETSKTDEFKRLDSIPRDEMESLMKKASEDPWRQNYHIQPVTGHLGAPAAFVRDRGVYHLFYEWAPFDGHGGIRYWYHVTGENLAAFKNRGVKLRPDTIYDSHGALAGSAFAVDDTVNIAYTGAHMTEAGRVIPNQLQVSLNEHFRVRKEPVPIVKGPPEGFTDNFRHPKIWEEDGVFYMLAGAQTHSDYGRAVVYSTGDSGSFKYSGELRTDLDQFGFMWEHPDFFTIDGRDVFAFSPHGLDKYRYSYWNACQSGYVTGRLYRGTLVMEHGEFHEFDHGFDFYAPKTATGEKGERILIASMGIEETDYPTEDHGWSGCMTIPRVLTLARGRIRQNPVPALETLRYDGISAEGYFNHFPRKMKDFYGDCYELIIDINENNASEIYINLRMSRREETLLIYNTESRLFTLDVEFSGKLPGNVDGTKRSVELEEDLRQLRIYMDKSSIEIFINEGEAVMSSRIFPGKRAQGVEMSTEIGDCYVSMTQYKLKSLEN</sequence>
<comment type="catalytic activity">
    <reaction evidence="8">
        <text>Hydrolysis of terminal non-reducing beta-D-fructofuranoside residues in beta-D-fructofuranosides.</text>
        <dbReference type="EC" id="3.2.1.26"/>
    </reaction>
</comment>
<evidence type="ECO:0000313" key="12">
    <source>
        <dbReference type="EMBL" id="KKK32873.1"/>
    </source>
</evidence>
<dbReference type="EC" id="3.2.1.26" evidence="3 8"/>
<dbReference type="EMBL" id="LAYZ01000026">
    <property type="protein sequence ID" value="KKK32873.1"/>
    <property type="molecule type" value="Genomic_DNA"/>
</dbReference>
<dbReference type="STRING" id="1432562.WN59_12540"/>
<comment type="function">
    <text evidence="9">Enables the bacterium to metabolize sucrose as a sole carbon source.</text>
</comment>
<evidence type="ECO:0000259" key="10">
    <source>
        <dbReference type="Pfam" id="PF00251"/>
    </source>
</evidence>
<organism evidence="12 13">
    <name type="scientific">Salinicoccus sediminis</name>
    <dbReference type="NCBI Taxonomy" id="1432562"/>
    <lineage>
        <taxon>Bacteria</taxon>
        <taxon>Bacillati</taxon>
        <taxon>Bacillota</taxon>
        <taxon>Bacilli</taxon>
        <taxon>Bacillales</taxon>
        <taxon>Staphylococcaceae</taxon>
        <taxon>Salinicoccus</taxon>
    </lineage>
</organism>